<keyword evidence="3" id="KW-0732">Signal</keyword>
<dbReference type="InterPro" id="IPR000209">
    <property type="entry name" value="Peptidase_S8/S53_dom"/>
</dbReference>
<dbReference type="PROSITE" id="PS51892">
    <property type="entry name" value="SUBTILASE"/>
    <property type="match status" value="1"/>
</dbReference>
<dbReference type="STRING" id="4072.A0A2G2ZCD1"/>
<dbReference type="FunFam" id="2.60.40.2310:FF:000001">
    <property type="entry name" value="Subtilisin-like protease SBT1.5"/>
    <property type="match status" value="1"/>
</dbReference>
<dbReference type="SUPFAM" id="SSF52743">
    <property type="entry name" value="Subtilisin-like"/>
    <property type="match status" value="1"/>
</dbReference>
<dbReference type="Gene3D" id="3.40.50.200">
    <property type="entry name" value="Peptidase S8/S53 domain"/>
    <property type="match status" value="1"/>
</dbReference>
<dbReference type="Pfam" id="PF00082">
    <property type="entry name" value="Peptidase_S8"/>
    <property type="match status" value="1"/>
</dbReference>
<evidence type="ECO:0000256" key="5">
    <source>
        <dbReference type="ARBA" id="ARBA00022825"/>
    </source>
</evidence>
<dbReference type="Pfam" id="PF17766">
    <property type="entry name" value="fn3_6"/>
    <property type="match status" value="1"/>
</dbReference>
<evidence type="ECO:0000313" key="10">
    <source>
        <dbReference type="Proteomes" id="UP000222542"/>
    </source>
</evidence>
<name>A0A2G2ZCD1_CAPAN</name>
<dbReference type="Gramene" id="PHT79604">
    <property type="protein sequence ID" value="PHT79604"/>
    <property type="gene ID" value="T459_17656"/>
</dbReference>
<evidence type="ECO:0000313" key="9">
    <source>
        <dbReference type="EMBL" id="PHT79604.1"/>
    </source>
</evidence>
<evidence type="ECO:0000259" key="8">
    <source>
        <dbReference type="Pfam" id="PF17766"/>
    </source>
</evidence>
<dbReference type="AlphaFoldDB" id="A0A2G2ZCD1"/>
<feature type="domain" description="Subtilisin-like protease fibronectin type-III" evidence="8">
    <location>
        <begin position="316"/>
        <end position="411"/>
    </location>
</feature>
<dbReference type="PANTHER" id="PTHR10795">
    <property type="entry name" value="PROPROTEIN CONVERTASE SUBTILISIN/KEXIN"/>
    <property type="match status" value="1"/>
</dbReference>
<keyword evidence="10" id="KW-1185">Reference proteome</keyword>
<dbReference type="Gene3D" id="2.60.40.2310">
    <property type="match status" value="1"/>
</dbReference>
<dbReference type="GO" id="GO:0006508">
    <property type="term" value="P:proteolysis"/>
    <property type="evidence" value="ECO:0007669"/>
    <property type="project" value="UniProtKB-KW"/>
</dbReference>
<protein>
    <submittedName>
        <fullName evidence="9">Uncharacterized protein</fullName>
    </submittedName>
</protein>
<comment type="caution">
    <text evidence="9">The sequence shown here is derived from an EMBL/GenBank/DDBJ whole genome shotgun (WGS) entry which is preliminary data.</text>
</comment>
<dbReference type="InterPro" id="IPR036852">
    <property type="entry name" value="Peptidase_S8/S53_dom_sf"/>
</dbReference>
<evidence type="ECO:0000256" key="2">
    <source>
        <dbReference type="ARBA" id="ARBA00022670"/>
    </source>
</evidence>
<dbReference type="GO" id="GO:0004252">
    <property type="term" value="F:serine-type endopeptidase activity"/>
    <property type="evidence" value="ECO:0000318"/>
    <property type="project" value="GO_Central"/>
</dbReference>
<comment type="similarity">
    <text evidence="1 6">Belongs to the peptidase S8 family.</text>
</comment>
<dbReference type="InterPro" id="IPR045051">
    <property type="entry name" value="SBT"/>
</dbReference>
<proteinExistence type="inferred from homology"/>
<dbReference type="InterPro" id="IPR041469">
    <property type="entry name" value="Subtilisin-like_FN3"/>
</dbReference>
<evidence type="ECO:0000256" key="4">
    <source>
        <dbReference type="ARBA" id="ARBA00022801"/>
    </source>
</evidence>
<accession>A0A2G2ZCD1</accession>
<keyword evidence="4" id="KW-0378">Hydrolase</keyword>
<organism evidence="9 10">
    <name type="scientific">Capsicum annuum</name>
    <name type="common">Capsicum pepper</name>
    <dbReference type="NCBI Taxonomy" id="4072"/>
    <lineage>
        <taxon>Eukaryota</taxon>
        <taxon>Viridiplantae</taxon>
        <taxon>Streptophyta</taxon>
        <taxon>Embryophyta</taxon>
        <taxon>Tracheophyta</taxon>
        <taxon>Spermatophyta</taxon>
        <taxon>Magnoliopsida</taxon>
        <taxon>eudicotyledons</taxon>
        <taxon>Gunneridae</taxon>
        <taxon>Pentapetalae</taxon>
        <taxon>asterids</taxon>
        <taxon>lamiids</taxon>
        <taxon>Solanales</taxon>
        <taxon>Solanaceae</taxon>
        <taxon>Solanoideae</taxon>
        <taxon>Capsiceae</taxon>
        <taxon>Capsicum</taxon>
    </lineage>
</organism>
<evidence type="ECO:0000256" key="6">
    <source>
        <dbReference type="PROSITE-ProRule" id="PRU01240"/>
    </source>
</evidence>
<dbReference type="EMBL" id="AYRZ02000006">
    <property type="protein sequence ID" value="PHT79604.1"/>
    <property type="molecule type" value="Genomic_DNA"/>
</dbReference>
<reference evidence="9 10" key="2">
    <citation type="journal article" date="2017" name="Genome Biol.">
        <title>New reference genome sequences of hot pepper reveal the massive evolution of plant disease-resistance genes by retroduplication.</title>
        <authorList>
            <person name="Kim S."/>
            <person name="Park J."/>
            <person name="Yeom S.I."/>
            <person name="Kim Y.M."/>
            <person name="Seo E."/>
            <person name="Kim K.T."/>
            <person name="Kim M.S."/>
            <person name="Lee J.M."/>
            <person name="Cheong K."/>
            <person name="Shin H.S."/>
            <person name="Kim S.B."/>
            <person name="Han K."/>
            <person name="Lee J."/>
            <person name="Park M."/>
            <person name="Lee H.A."/>
            <person name="Lee H.Y."/>
            <person name="Lee Y."/>
            <person name="Oh S."/>
            <person name="Lee J.H."/>
            <person name="Choi E."/>
            <person name="Choi E."/>
            <person name="Lee S.E."/>
            <person name="Jeon J."/>
            <person name="Kim H."/>
            <person name="Choi G."/>
            <person name="Song H."/>
            <person name="Lee J."/>
            <person name="Lee S.C."/>
            <person name="Kwon J.K."/>
            <person name="Lee H.Y."/>
            <person name="Koo N."/>
            <person name="Hong Y."/>
            <person name="Kim R.W."/>
            <person name="Kang W.H."/>
            <person name="Huh J.H."/>
            <person name="Kang B.C."/>
            <person name="Yang T.J."/>
            <person name="Lee Y.H."/>
            <person name="Bennetzen J.L."/>
            <person name="Choi D."/>
        </authorList>
    </citation>
    <scope>NUCLEOTIDE SEQUENCE [LARGE SCALE GENOMIC DNA]</scope>
    <source>
        <strain evidence="10">cv. CM334</strain>
    </source>
</reference>
<sequence>MGTIRGGAPRARLAIYKVAWSGINGTKISNIDVLAAIDDAIKDGVDIISISIGGGVINIADIDEDKLFGIGSFHAISYGISFIASGGNSGPDSYTVGATSPWVISVASSNSDREIVTPLTLGNNKTILAAGLIKGMQQAFAPLVTFANITCNQDPIIKYGQAKILEGKETYIKVPQFSSRGPNSFAPEILKNLSKYYRSSNFRILTPGVNILAAYPSHLGGDNGFKLMSGTSMAAPHVAEIVALLKAAHPDWSPAAIRSALTTTAWNEDTYETEIYAEGTGGKLANPFDFGGGICNPNGAADPGIVCPKEVPSRLDMNLPSISIPNLKDSVTIKRTVTNVGNVNSIYKLVVKPPRNVDIKVTPNVLKFNAKTKKISFKVKITSTYQRSGKFTFGSLAWKDGKRFFRIPIAVRKQVDE</sequence>
<evidence type="ECO:0000259" key="7">
    <source>
        <dbReference type="Pfam" id="PF00082"/>
    </source>
</evidence>
<gene>
    <name evidence="9" type="ORF">T459_17656</name>
</gene>
<evidence type="ECO:0000256" key="3">
    <source>
        <dbReference type="ARBA" id="ARBA00022729"/>
    </source>
</evidence>
<feature type="domain" description="Peptidase S8/S53" evidence="7">
    <location>
        <begin position="4"/>
        <end position="272"/>
    </location>
</feature>
<keyword evidence="2" id="KW-0645">Protease</keyword>
<dbReference type="Proteomes" id="UP000222542">
    <property type="component" value="Unassembled WGS sequence"/>
</dbReference>
<evidence type="ECO:0000256" key="1">
    <source>
        <dbReference type="ARBA" id="ARBA00011073"/>
    </source>
</evidence>
<reference evidence="9 10" key="1">
    <citation type="journal article" date="2014" name="Nat. Genet.">
        <title>Genome sequence of the hot pepper provides insights into the evolution of pungency in Capsicum species.</title>
        <authorList>
            <person name="Kim S."/>
            <person name="Park M."/>
            <person name="Yeom S.I."/>
            <person name="Kim Y.M."/>
            <person name="Lee J.M."/>
            <person name="Lee H.A."/>
            <person name="Seo E."/>
            <person name="Choi J."/>
            <person name="Cheong K."/>
            <person name="Kim K.T."/>
            <person name="Jung K."/>
            <person name="Lee G.W."/>
            <person name="Oh S.K."/>
            <person name="Bae C."/>
            <person name="Kim S.B."/>
            <person name="Lee H.Y."/>
            <person name="Kim S.Y."/>
            <person name="Kim M.S."/>
            <person name="Kang B.C."/>
            <person name="Jo Y.D."/>
            <person name="Yang H.B."/>
            <person name="Jeong H.J."/>
            <person name="Kang W.H."/>
            <person name="Kwon J.K."/>
            <person name="Shin C."/>
            <person name="Lim J.Y."/>
            <person name="Park J.H."/>
            <person name="Huh J.H."/>
            <person name="Kim J.S."/>
            <person name="Kim B.D."/>
            <person name="Cohen O."/>
            <person name="Paran I."/>
            <person name="Suh M.C."/>
            <person name="Lee S.B."/>
            <person name="Kim Y.K."/>
            <person name="Shin Y."/>
            <person name="Noh S.J."/>
            <person name="Park J."/>
            <person name="Seo Y.S."/>
            <person name="Kwon S.Y."/>
            <person name="Kim H.A."/>
            <person name="Park J.M."/>
            <person name="Kim H.J."/>
            <person name="Choi S.B."/>
            <person name="Bosland P.W."/>
            <person name="Reeves G."/>
            <person name="Jo S.H."/>
            <person name="Lee B.W."/>
            <person name="Cho H.T."/>
            <person name="Choi H.S."/>
            <person name="Lee M.S."/>
            <person name="Yu Y."/>
            <person name="Do Choi Y."/>
            <person name="Park B.S."/>
            <person name="van Deynze A."/>
            <person name="Ashrafi H."/>
            <person name="Hill T."/>
            <person name="Kim W.T."/>
            <person name="Pai H.S."/>
            <person name="Ahn H.K."/>
            <person name="Yeam I."/>
            <person name="Giovannoni J.J."/>
            <person name="Rose J.K."/>
            <person name="Sorensen I."/>
            <person name="Lee S.J."/>
            <person name="Kim R.W."/>
            <person name="Choi I.Y."/>
            <person name="Choi B.S."/>
            <person name="Lim J.S."/>
            <person name="Lee Y.H."/>
            <person name="Choi D."/>
        </authorList>
    </citation>
    <scope>NUCLEOTIDE SEQUENCE [LARGE SCALE GENOMIC DNA]</scope>
    <source>
        <strain evidence="10">cv. CM334</strain>
    </source>
</reference>
<keyword evidence="5" id="KW-0720">Serine protease</keyword>
<comment type="caution">
    <text evidence="6">Lacks conserved residue(s) required for the propagation of feature annotation.</text>
</comment>
<dbReference type="OMA" id="TSPWVIS"/>
<dbReference type="GO" id="GO:0005576">
    <property type="term" value="C:extracellular region"/>
    <property type="evidence" value="ECO:0000318"/>
    <property type="project" value="GO_Central"/>
</dbReference>